<evidence type="ECO:0000256" key="1">
    <source>
        <dbReference type="ARBA" id="ARBA00007118"/>
    </source>
</evidence>
<dbReference type="PANTHER" id="PTHR43673">
    <property type="entry name" value="NAD(P)H NITROREDUCTASE YDGI-RELATED"/>
    <property type="match status" value="1"/>
</dbReference>
<evidence type="ECO:0000313" key="4">
    <source>
        <dbReference type="EMBL" id="GAA1512759.1"/>
    </source>
</evidence>
<dbReference type="SUPFAM" id="SSF55469">
    <property type="entry name" value="FMN-dependent nitroreductase-like"/>
    <property type="match status" value="1"/>
</dbReference>
<keyword evidence="5" id="KW-1185">Reference proteome</keyword>
<feature type="domain" description="Nitroreductase" evidence="3">
    <location>
        <begin position="16"/>
        <end position="194"/>
    </location>
</feature>
<dbReference type="Pfam" id="PF00881">
    <property type="entry name" value="Nitroreductase"/>
    <property type="match status" value="1"/>
</dbReference>
<reference evidence="4 5" key="1">
    <citation type="journal article" date="2019" name="Int. J. Syst. Evol. Microbiol.">
        <title>The Global Catalogue of Microorganisms (GCM) 10K type strain sequencing project: providing services to taxonomists for standard genome sequencing and annotation.</title>
        <authorList>
            <consortium name="The Broad Institute Genomics Platform"/>
            <consortium name="The Broad Institute Genome Sequencing Center for Infectious Disease"/>
            <person name="Wu L."/>
            <person name="Ma J."/>
        </authorList>
    </citation>
    <scope>NUCLEOTIDE SEQUENCE [LARGE SCALE GENOMIC DNA]</scope>
    <source>
        <strain evidence="4 5">JCM 14942</strain>
    </source>
</reference>
<dbReference type="Proteomes" id="UP001500842">
    <property type="component" value="Unassembled WGS sequence"/>
</dbReference>
<dbReference type="Gene3D" id="3.40.109.10">
    <property type="entry name" value="NADH Oxidase"/>
    <property type="match status" value="1"/>
</dbReference>
<gene>
    <name evidence="4" type="ORF">GCM10009788_16630</name>
</gene>
<sequence>MTEPASLDAHELLTTTRAVRRRLDLERAVPRELVEECVQIALQAPSGGNRRAYRFVVVDDPEQRERVAAVYRKAFEIYRAGPTVATKAFEGDAERTAVQERVFDSVEHLARNLHRVPALVIPCMAGRAQDKQTVRAQAGFWGSVFPAVWSFQLAARQRGLGTALTTMHLEFEREVADVLAIPHDEYTQVCLLPLAFTTGGGFRPAQREPAEHFLRWNSWT</sequence>
<protein>
    <submittedName>
        <fullName evidence="4">Nitroreductase family protein</fullName>
    </submittedName>
</protein>
<dbReference type="EMBL" id="BAAAOR010000014">
    <property type="protein sequence ID" value="GAA1512759.1"/>
    <property type="molecule type" value="Genomic_DNA"/>
</dbReference>
<dbReference type="RefSeq" id="WP_141005236.1">
    <property type="nucleotide sequence ID" value="NZ_BAAAOR010000014.1"/>
</dbReference>
<organism evidence="4 5">
    <name type="scientific">Nocardioides humi</name>
    <dbReference type="NCBI Taxonomy" id="449461"/>
    <lineage>
        <taxon>Bacteria</taxon>
        <taxon>Bacillati</taxon>
        <taxon>Actinomycetota</taxon>
        <taxon>Actinomycetes</taxon>
        <taxon>Propionibacteriales</taxon>
        <taxon>Nocardioidaceae</taxon>
        <taxon>Nocardioides</taxon>
    </lineage>
</organism>
<dbReference type="CDD" id="cd02062">
    <property type="entry name" value="Nitro_FMN_reductase"/>
    <property type="match status" value="1"/>
</dbReference>
<keyword evidence="2" id="KW-0560">Oxidoreductase</keyword>
<name>A0ABN2A9Q2_9ACTN</name>
<dbReference type="InterPro" id="IPR029479">
    <property type="entry name" value="Nitroreductase"/>
</dbReference>
<dbReference type="PANTHER" id="PTHR43673:SF10">
    <property type="entry name" value="NADH DEHYDROGENASE_NAD(P)H NITROREDUCTASE XCC3605-RELATED"/>
    <property type="match status" value="1"/>
</dbReference>
<evidence type="ECO:0000313" key="5">
    <source>
        <dbReference type="Proteomes" id="UP001500842"/>
    </source>
</evidence>
<accession>A0ABN2A9Q2</accession>
<evidence type="ECO:0000256" key="2">
    <source>
        <dbReference type="ARBA" id="ARBA00023002"/>
    </source>
</evidence>
<dbReference type="InterPro" id="IPR000415">
    <property type="entry name" value="Nitroreductase-like"/>
</dbReference>
<evidence type="ECO:0000259" key="3">
    <source>
        <dbReference type="Pfam" id="PF00881"/>
    </source>
</evidence>
<comment type="caution">
    <text evidence="4">The sequence shown here is derived from an EMBL/GenBank/DDBJ whole genome shotgun (WGS) entry which is preliminary data.</text>
</comment>
<comment type="similarity">
    <text evidence="1">Belongs to the nitroreductase family.</text>
</comment>
<proteinExistence type="inferred from homology"/>